<sequence length="132" mass="14770">MTSIDLRGSEIDSIECREGVLRVHFSRAYLIKTMTGSKERTRWWQAGDLILEEASLSSGIPAAPLIGRGGDIEENIYTYRDMIPVPLTSRGHARVLLHFEGSDTSLDAVGTAVRLEMTDTPKYIEHLRDEHA</sequence>
<gene>
    <name evidence="1" type="ORF">CKO25_10175</name>
</gene>
<evidence type="ECO:0000313" key="2">
    <source>
        <dbReference type="Proteomes" id="UP001138802"/>
    </source>
</evidence>
<reference evidence="1 2" key="1">
    <citation type="journal article" date="2020" name="Microorganisms">
        <title>Osmotic Adaptation and Compatible Solute Biosynthesis of Phototrophic Bacteria as Revealed from Genome Analyses.</title>
        <authorList>
            <person name="Imhoff J.F."/>
            <person name="Rahn T."/>
            <person name="Kunzel S."/>
            <person name="Keller A."/>
            <person name="Neulinger S.C."/>
        </authorList>
    </citation>
    <scope>NUCLEOTIDE SEQUENCE [LARGE SCALE GENOMIC DNA]</scope>
    <source>
        <strain evidence="1 2">DSM 21303</strain>
    </source>
</reference>
<protein>
    <submittedName>
        <fullName evidence="1">Uncharacterized protein</fullName>
    </submittedName>
</protein>
<accession>A0A9X0WIA6</accession>
<keyword evidence="2" id="KW-1185">Reference proteome</keyword>
<dbReference type="Proteomes" id="UP001138802">
    <property type="component" value="Unassembled WGS sequence"/>
</dbReference>
<dbReference type="RefSeq" id="WP_338115105.1">
    <property type="nucleotide sequence ID" value="NZ_NRSD01000009.1"/>
</dbReference>
<comment type="caution">
    <text evidence="1">The sequence shown here is derived from an EMBL/GenBank/DDBJ whole genome shotgun (WGS) entry which is preliminary data.</text>
</comment>
<name>A0A9X0WIA6_9GAMM</name>
<evidence type="ECO:0000313" key="1">
    <source>
        <dbReference type="EMBL" id="MBK1645010.1"/>
    </source>
</evidence>
<dbReference type="AlphaFoldDB" id="A0A9X0WIA6"/>
<proteinExistence type="predicted"/>
<dbReference type="EMBL" id="NRSD01000009">
    <property type="protein sequence ID" value="MBK1645010.1"/>
    <property type="molecule type" value="Genomic_DNA"/>
</dbReference>
<organism evidence="1 2">
    <name type="scientific">Thiocapsa imhoffii</name>
    <dbReference type="NCBI Taxonomy" id="382777"/>
    <lineage>
        <taxon>Bacteria</taxon>
        <taxon>Pseudomonadati</taxon>
        <taxon>Pseudomonadota</taxon>
        <taxon>Gammaproteobacteria</taxon>
        <taxon>Chromatiales</taxon>
        <taxon>Chromatiaceae</taxon>
        <taxon>Thiocapsa</taxon>
    </lineage>
</organism>